<proteinExistence type="predicted"/>
<name>A0A8H7ZT60_9FUNG</name>
<reference evidence="2 3" key="1">
    <citation type="journal article" name="Sci. Rep.">
        <title>Genome-scale phylogenetic analyses confirm Olpidium as the closest living zoosporic fungus to the non-flagellated, terrestrial fungi.</title>
        <authorList>
            <person name="Chang Y."/>
            <person name="Rochon D."/>
            <person name="Sekimoto S."/>
            <person name="Wang Y."/>
            <person name="Chovatia M."/>
            <person name="Sandor L."/>
            <person name="Salamov A."/>
            <person name="Grigoriev I.V."/>
            <person name="Stajich J.E."/>
            <person name="Spatafora J.W."/>
        </authorList>
    </citation>
    <scope>NUCLEOTIDE SEQUENCE [LARGE SCALE GENOMIC DNA]</scope>
    <source>
        <strain evidence="2">S191</strain>
    </source>
</reference>
<feature type="region of interest" description="Disordered" evidence="1">
    <location>
        <begin position="23"/>
        <end position="157"/>
    </location>
</feature>
<evidence type="ECO:0000256" key="1">
    <source>
        <dbReference type="SAM" id="MobiDB-lite"/>
    </source>
</evidence>
<sequence length="317" mass="33989">TSTPPTSRAKFCLREHTKRALSLGGFHGDASEPNAAKRCLVPTHDPPAQRVTSAGRPGAVADSVGTEKADTGGVEEPGNTNEDRGDGESSETVARRVKGNEATCDSGNGNEGGFRRMRTKITAAPATTDDEEMADSPDDNGANEPNEPSVEKRGEWAGPRKGLFVDFEDDWAMAAAGPGKKNKWILKTAAGLKGLFVDTEDDWSMAEGCEVAGLGKKTCGSRRRQLACGETRGVGERACFWIPKATAPPPPFSPRSRLANGANLPFAPTFVARVTQPERAENHVFSAHAEFPRKGCFFMFYAVSDPRRIPLAIIVLF</sequence>
<organism evidence="2 3">
    <name type="scientific">Olpidium bornovanus</name>
    <dbReference type="NCBI Taxonomy" id="278681"/>
    <lineage>
        <taxon>Eukaryota</taxon>
        <taxon>Fungi</taxon>
        <taxon>Fungi incertae sedis</taxon>
        <taxon>Olpidiomycota</taxon>
        <taxon>Olpidiomycotina</taxon>
        <taxon>Olpidiomycetes</taxon>
        <taxon>Olpidiales</taxon>
        <taxon>Olpidiaceae</taxon>
        <taxon>Olpidium</taxon>
    </lineage>
</organism>
<dbReference type="EMBL" id="JAEFCI010007943">
    <property type="protein sequence ID" value="KAG5458775.1"/>
    <property type="molecule type" value="Genomic_DNA"/>
</dbReference>
<feature type="compositionally biased region" description="Acidic residues" evidence="1">
    <location>
        <begin position="128"/>
        <end position="138"/>
    </location>
</feature>
<feature type="non-terminal residue" evidence="2">
    <location>
        <position position="1"/>
    </location>
</feature>
<dbReference type="Proteomes" id="UP000673691">
    <property type="component" value="Unassembled WGS sequence"/>
</dbReference>
<accession>A0A8H7ZT60</accession>
<keyword evidence="3" id="KW-1185">Reference proteome</keyword>
<dbReference type="AlphaFoldDB" id="A0A8H7ZT60"/>
<gene>
    <name evidence="2" type="ORF">BJ554DRAFT_944</name>
</gene>
<evidence type="ECO:0000313" key="3">
    <source>
        <dbReference type="Proteomes" id="UP000673691"/>
    </source>
</evidence>
<comment type="caution">
    <text evidence="2">The sequence shown here is derived from an EMBL/GenBank/DDBJ whole genome shotgun (WGS) entry which is preliminary data.</text>
</comment>
<protein>
    <submittedName>
        <fullName evidence="2">Uncharacterized protein</fullName>
    </submittedName>
</protein>
<evidence type="ECO:0000313" key="2">
    <source>
        <dbReference type="EMBL" id="KAG5458775.1"/>
    </source>
</evidence>